<dbReference type="InterPro" id="IPR050766">
    <property type="entry name" value="Bact_Lucif_Oxidored"/>
</dbReference>
<accession>A0ABS4QKH1</accession>
<comment type="caution">
    <text evidence="4">The sequence shown here is derived from an EMBL/GenBank/DDBJ whole genome shotgun (WGS) entry which is preliminary data.</text>
</comment>
<keyword evidence="5" id="KW-1185">Reference proteome</keyword>
<sequence>MDVGLLFDLRNPVAWQRPWADRYARTLELCEEAEQRGADGVWFTEHHLFDDGYLPQPLTFAAAVAARTRTVRIGTAVVLPALRAPAHLAEEAALVDLISGGRLELGLGAGYRVPEYQLFGADFGRRFARTGENIAEIRRLWETGGVTPGPIQQPVPLWGGFYGPRGARLAGRLGIGLLHISHDLFAHYRAGLAEGGHDPETARVSDLLPVLLADDPEAAWARVAPHLVHQMNSYRQLSVEGTDLPRPPLLEAAELRQRPADGSWAALEILTPEQAAARIHERTAGLPVRHLIFWADIAGMPDDLVVRNIELVSTRLPPLLEKQFAQGGAVDERITS</sequence>
<dbReference type="RefSeq" id="WP_209892338.1">
    <property type="nucleotide sequence ID" value="NZ_JAGGMR010000001.1"/>
</dbReference>
<dbReference type="EMBL" id="JAGGMR010000001">
    <property type="protein sequence ID" value="MBP2191156.1"/>
    <property type="molecule type" value="Genomic_DNA"/>
</dbReference>
<dbReference type="Proteomes" id="UP001519325">
    <property type="component" value="Unassembled WGS sequence"/>
</dbReference>
<dbReference type="PANTHER" id="PTHR30137">
    <property type="entry name" value="LUCIFERASE-LIKE MONOOXYGENASE"/>
    <property type="match status" value="1"/>
</dbReference>
<dbReference type="InterPro" id="IPR011251">
    <property type="entry name" value="Luciferase-like_dom"/>
</dbReference>
<organism evidence="4 5">
    <name type="scientific">Nocardia goodfellowii</name>
    <dbReference type="NCBI Taxonomy" id="882446"/>
    <lineage>
        <taxon>Bacteria</taxon>
        <taxon>Bacillati</taxon>
        <taxon>Actinomycetota</taxon>
        <taxon>Actinomycetes</taxon>
        <taxon>Mycobacteriales</taxon>
        <taxon>Nocardiaceae</taxon>
        <taxon>Nocardia</taxon>
    </lineage>
</organism>
<proteinExistence type="predicted"/>
<name>A0ABS4QKH1_9NOCA</name>
<evidence type="ECO:0000256" key="2">
    <source>
        <dbReference type="ARBA" id="ARBA00023033"/>
    </source>
</evidence>
<keyword evidence="2" id="KW-0503">Monooxygenase</keyword>
<dbReference type="Gene3D" id="3.20.20.30">
    <property type="entry name" value="Luciferase-like domain"/>
    <property type="match status" value="1"/>
</dbReference>
<protein>
    <submittedName>
        <fullName evidence="4">Alkanesulfonate monooxygenase SsuD/methylene tetrahydromethanopterin reductase-like flavin-dependent oxidoreductase (Luciferase family)</fullName>
    </submittedName>
</protein>
<dbReference type="Pfam" id="PF00296">
    <property type="entry name" value="Bac_luciferase"/>
    <property type="match status" value="1"/>
</dbReference>
<reference evidence="4 5" key="1">
    <citation type="submission" date="2021-03" db="EMBL/GenBank/DDBJ databases">
        <title>Sequencing the genomes of 1000 actinobacteria strains.</title>
        <authorList>
            <person name="Klenk H.-P."/>
        </authorList>
    </citation>
    <scope>NUCLEOTIDE SEQUENCE [LARGE SCALE GENOMIC DNA]</scope>
    <source>
        <strain evidence="4 5">DSM 45516</strain>
    </source>
</reference>
<evidence type="ECO:0000256" key="1">
    <source>
        <dbReference type="ARBA" id="ARBA00023002"/>
    </source>
</evidence>
<gene>
    <name evidence="4" type="ORF">BJ987_004057</name>
</gene>
<keyword evidence="1" id="KW-0560">Oxidoreductase</keyword>
<dbReference type="InterPro" id="IPR036661">
    <property type="entry name" value="Luciferase-like_sf"/>
</dbReference>
<evidence type="ECO:0000313" key="5">
    <source>
        <dbReference type="Proteomes" id="UP001519325"/>
    </source>
</evidence>
<dbReference type="PANTHER" id="PTHR30137:SF8">
    <property type="entry name" value="BLR5498 PROTEIN"/>
    <property type="match status" value="1"/>
</dbReference>
<evidence type="ECO:0000259" key="3">
    <source>
        <dbReference type="Pfam" id="PF00296"/>
    </source>
</evidence>
<evidence type="ECO:0000313" key="4">
    <source>
        <dbReference type="EMBL" id="MBP2191156.1"/>
    </source>
</evidence>
<feature type="domain" description="Luciferase-like" evidence="3">
    <location>
        <begin position="19"/>
        <end position="282"/>
    </location>
</feature>
<dbReference type="SUPFAM" id="SSF51679">
    <property type="entry name" value="Bacterial luciferase-like"/>
    <property type="match status" value="1"/>
</dbReference>